<protein>
    <recommendedName>
        <fullName evidence="2">Schizont-infected cell agglutination C-terminal domain-containing protein</fullName>
    </recommendedName>
</protein>
<feature type="region of interest" description="Disordered" evidence="1">
    <location>
        <begin position="212"/>
        <end position="311"/>
    </location>
</feature>
<dbReference type="InterPro" id="IPR024288">
    <property type="entry name" value="SICA_C"/>
</dbReference>
<dbReference type="RefSeq" id="XP_012338508.1">
    <property type="nucleotide sequence ID" value="XM_012483085.1"/>
</dbReference>
<feature type="region of interest" description="Disordered" evidence="1">
    <location>
        <begin position="724"/>
        <end position="855"/>
    </location>
</feature>
<reference evidence="3 4" key="1">
    <citation type="submission" date="2014-03" db="EMBL/GenBank/DDBJ databases">
        <title>The Genome Sequence of Plasmodium fragile nilgiri.</title>
        <authorList>
            <consortium name="The Broad Institute Genomics Platform"/>
            <consortium name="The Broad Institute Genome Sequencing Center for Infectious Disease"/>
            <person name="Neafsey D."/>
            <person name="Duraisingh M."/>
            <person name="Young S.K."/>
            <person name="Zeng Q."/>
            <person name="Gargeya S."/>
            <person name="Abouelleil A."/>
            <person name="Alvarado L."/>
            <person name="Chapman S.B."/>
            <person name="Gainer-Dewar J."/>
            <person name="Goldberg J."/>
            <person name="Griggs A."/>
            <person name="Gujja S."/>
            <person name="Hansen M."/>
            <person name="Howarth C."/>
            <person name="Imamovic A."/>
            <person name="Larimer J."/>
            <person name="Pearson M."/>
            <person name="Poon T.W."/>
            <person name="Priest M."/>
            <person name="Roberts A."/>
            <person name="Saif S."/>
            <person name="Shea T."/>
            <person name="Sykes S."/>
            <person name="Wortman J."/>
            <person name="Nusbaum C."/>
            <person name="Birren B."/>
        </authorList>
    </citation>
    <scope>NUCLEOTIDE SEQUENCE [LARGE SCALE GENOMIC DNA]</scope>
    <source>
        <strain evidence="4">nilgiri</strain>
    </source>
</reference>
<feature type="compositionally biased region" description="Pro residues" evidence="1">
    <location>
        <begin position="233"/>
        <end position="242"/>
    </location>
</feature>
<evidence type="ECO:0000256" key="1">
    <source>
        <dbReference type="SAM" id="MobiDB-lite"/>
    </source>
</evidence>
<feature type="compositionally biased region" description="Low complexity" evidence="1">
    <location>
        <begin position="791"/>
        <end position="802"/>
    </location>
</feature>
<dbReference type="Pfam" id="PF12879">
    <property type="entry name" value="SICA_C"/>
    <property type="match status" value="1"/>
</dbReference>
<feature type="compositionally biased region" description="Polar residues" evidence="1">
    <location>
        <begin position="733"/>
        <end position="743"/>
    </location>
</feature>
<feature type="compositionally biased region" description="Basic and acidic residues" evidence="1">
    <location>
        <begin position="566"/>
        <end position="584"/>
    </location>
</feature>
<dbReference type="VEuPathDB" id="PlasmoDB:AK88_05483"/>
<dbReference type="PANTHER" id="PTHR45725">
    <property type="entry name" value="FORMIN HOMOLOGY 2 FAMILY MEMBER"/>
    <property type="match status" value="1"/>
</dbReference>
<evidence type="ECO:0000313" key="4">
    <source>
        <dbReference type="Proteomes" id="UP000054561"/>
    </source>
</evidence>
<name>A0A0D9QD24_PLAFR</name>
<feature type="compositionally biased region" description="Basic and acidic residues" evidence="1">
    <location>
        <begin position="665"/>
        <end position="678"/>
    </location>
</feature>
<gene>
    <name evidence="3" type="ORF">AK88_05483</name>
</gene>
<feature type="compositionally biased region" description="Low complexity" evidence="1">
    <location>
        <begin position="251"/>
        <end position="275"/>
    </location>
</feature>
<feature type="compositionally biased region" description="Low complexity" evidence="1">
    <location>
        <begin position="758"/>
        <end position="773"/>
    </location>
</feature>
<keyword evidence="4" id="KW-1185">Reference proteome</keyword>
<dbReference type="EMBL" id="KQ030400">
    <property type="protein sequence ID" value="KJP84884.1"/>
    <property type="molecule type" value="Genomic_DNA"/>
</dbReference>
<organism evidence="3 4">
    <name type="scientific">Plasmodium fragile</name>
    <dbReference type="NCBI Taxonomy" id="5857"/>
    <lineage>
        <taxon>Eukaryota</taxon>
        <taxon>Sar</taxon>
        <taxon>Alveolata</taxon>
        <taxon>Apicomplexa</taxon>
        <taxon>Aconoidasida</taxon>
        <taxon>Haemosporida</taxon>
        <taxon>Plasmodiidae</taxon>
        <taxon>Plasmodium</taxon>
        <taxon>Plasmodium (Plasmodium)</taxon>
    </lineage>
</organism>
<dbReference type="OrthoDB" id="375150at2759"/>
<feature type="compositionally biased region" description="Basic and acidic residues" evidence="1">
    <location>
        <begin position="517"/>
        <end position="531"/>
    </location>
</feature>
<feature type="compositionally biased region" description="Low complexity" evidence="1">
    <location>
        <begin position="829"/>
        <end position="840"/>
    </location>
</feature>
<evidence type="ECO:0000313" key="3">
    <source>
        <dbReference type="EMBL" id="KJP84884.1"/>
    </source>
</evidence>
<feature type="region of interest" description="Disordered" evidence="1">
    <location>
        <begin position="906"/>
        <end position="946"/>
    </location>
</feature>
<feature type="region of interest" description="Disordered" evidence="1">
    <location>
        <begin position="517"/>
        <end position="537"/>
    </location>
</feature>
<dbReference type="GeneID" id="24270797"/>
<dbReference type="PANTHER" id="PTHR45725:SF1">
    <property type="entry name" value="DISHEVELLED ASSOCIATED ACTIVATOR OF MORPHOGENESIS, ISOFORM D"/>
    <property type="match status" value="1"/>
</dbReference>
<accession>A0A0D9QD24</accession>
<feature type="compositionally biased region" description="Basic and acidic residues" evidence="1">
    <location>
        <begin position="212"/>
        <end position="228"/>
    </location>
</feature>
<evidence type="ECO:0000259" key="2">
    <source>
        <dbReference type="Pfam" id="PF12879"/>
    </source>
</evidence>
<proteinExistence type="predicted"/>
<feature type="domain" description="Schizont-infected cell agglutination C-terminal" evidence="2">
    <location>
        <begin position="978"/>
        <end position="1078"/>
    </location>
</feature>
<sequence>MMCEAAQAGQEADGHIWTAADMGICELTLTALHFKHGIQLDGTPMSQEGMDEHKKKIHNYMRCILVNIFMKNIMGMKCLQGRGGQFAFGLAKGLINDVQEADVGNIACEQHDAGKGGDAQGKSAKDRDLWDIMQRWNDRNKMKIGHGDIGVLGKDCKVDRTGQAGVNDLKKTVKEAVGKVGKEIEEKVDTITGTMGECTGQGPQCLKKLLQDEKRKEQHQQKAKDQQEQRAPAPRPPRPPRLSRPAEEAKSSPGRGRTGSSPVDQPGANAAKAAPATPPGKGGHEVAPKPVEPKPLPKTRPSPSKGEDCPWKSILEEKRKVVHVLGPRSKDELEIMKKVLHDFIDHMEKHEKDMDAIGANCDNSGWNDIDKENVYYKDQTVADMMRCRLMSGALFFANQDGPAGKHKALYERLRCEVVNAFGHALERKYCEHKTKWKRGVKYAWKTVTAMGGPGGVTSGGPVMQDIYTECGYNIQGAIVRVVNGDMANLLIHEGKIMDTIGELQREVECSQDWQEYKAGKDRKDGSGKVDEEQIPEVKQMEKDIVEKTQAAIQEVTAKIDEEIEKKKSEQDKAATEKKTDKDASSKTSGTEKGSELSQGPKGTEAPSSSPTQPWSSPGSPTTVLRSDDTTGEPTRPPASVGPQAEPSLPQSPPVPQSPSASGKAETSEPGKRGKCEEFGNDYDKITACLEDQDQPTGPNPVTKLEDEYDSGKWGLYGSTGSTTISIGTSTTTQNVPTGDTTATDTEHRHRARSGTVTAAAAPQDPAAARPVDPGTGGPAASVEPTTEPGATVTDVTSTEVSTQPDAKGGGEETGGIPGTQAPEKGSAQASASPVVPAHVHNIPPPQADTGWGGFYPWDTTDEGVKPKTQDAATSRYSSYSLSSFGCTDAPDSDGYTSCDLRISFDNSQGTRNPGGSFVPPAGQDATLNDENKNLMNDPPQHGGSTPPELTNTVLTATTPVVFFLTSVTVAHLGYSLWKYFAYLGKKRRRTYRTVRDVPSPPLDEEILDHLQRDAPPPPAYGYTMVTQPASTCGRGRPPRVNRRTIIELHLEVLNERESAEWDNVKDDYLQIVVQEFAQEFAQDLMRDKDTNNNILGVPTSKQGLSGNHVSFTMDPPTDTAVTDRCRPNADDPDPWTCMETAPLETDTSPRNAHNPDPWSRMETIQLPTDPCPPNEADPDPWSIMEHIQFAADPCPPNEDDPDPWSCMETIQLATDPCAPHAHDPDPWSCMETIQLDTQRDPYSSPRTECATSECTHWIPWIDRNKHLLQDCMTQPWFLQLKADWKQYYQQHATDDVSGNSEHCEHGNIQSADMTKLRLWKEWVAQQHRQMSMYKAEWFQHLLNNVGEEQTQEKGSQREQTLHVSNIPTAQERATHAAAEPLAPENIPLTKVKEPEQQHDHHPQLRHTEQLTAHKLWMLLLAFVIEECELERSLQEKELHVDELLERL</sequence>
<feature type="compositionally biased region" description="Low complexity" evidence="1">
    <location>
        <begin position="606"/>
        <end position="622"/>
    </location>
</feature>
<dbReference type="Proteomes" id="UP000054561">
    <property type="component" value="Unassembled WGS sequence"/>
</dbReference>
<feature type="region of interest" description="Disordered" evidence="1">
    <location>
        <begin position="566"/>
        <end position="678"/>
    </location>
</feature>
<dbReference type="InterPro" id="IPR051425">
    <property type="entry name" value="Formin_Homology"/>
</dbReference>